<dbReference type="GO" id="GO:0098813">
    <property type="term" value="P:nuclear chromosome segregation"/>
    <property type="evidence" value="ECO:0007669"/>
    <property type="project" value="UniProtKB-ARBA"/>
</dbReference>
<accession>A0A2V0NNQ3</accession>
<dbReference type="PROSITE" id="PS50011">
    <property type="entry name" value="PROTEIN_KINASE_DOM"/>
    <property type="match status" value="1"/>
</dbReference>
<feature type="region of interest" description="Disordered" evidence="7">
    <location>
        <begin position="1"/>
        <end position="20"/>
    </location>
</feature>
<gene>
    <name evidence="10" type="ORF">Rsub_02098</name>
</gene>
<evidence type="ECO:0000259" key="8">
    <source>
        <dbReference type="PROSITE" id="PS50011"/>
    </source>
</evidence>
<keyword evidence="11" id="KW-1185">Reference proteome</keyword>
<feature type="region of interest" description="Disordered" evidence="7">
    <location>
        <begin position="479"/>
        <end position="514"/>
    </location>
</feature>
<dbReference type="PANTHER" id="PTHR22974">
    <property type="entry name" value="MIXED LINEAGE PROTEIN KINASE"/>
    <property type="match status" value="1"/>
</dbReference>
<feature type="compositionally biased region" description="Low complexity" evidence="7">
    <location>
        <begin position="668"/>
        <end position="686"/>
    </location>
</feature>
<keyword evidence="2" id="KW-0808">Transferase</keyword>
<feature type="compositionally biased region" description="Low complexity" evidence="7">
    <location>
        <begin position="349"/>
        <end position="368"/>
    </location>
</feature>
<evidence type="ECO:0000313" key="11">
    <source>
        <dbReference type="Proteomes" id="UP000247498"/>
    </source>
</evidence>
<dbReference type="InterPro" id="IPR008271">
    <property type="entry name" value="Ser/Thr_kinase_AS"/>
</dbReference>
<feature type="compositionally biased region" description="Low complexity" evidence="7">
    <location>
        <begin position="774"/>
        <end position="792"/>
    </location>
</feature>
<dbReference type="InterPro" id="IPR017441">
    <property type="entry name" value="Protein_kinase_ATP_BS"/>
</dbReference>
<feature type="region of interest" description="Disordered" evidence="7">
    <location>
        <begin position="593"/>
        <end position="839"/>
    </location>
</feature>
<feature type="compositionally biased region" description="Low complexity" evidence="7">
    <location>
        <begin position="645"/>
        <end position="660"/>
    </location>
</feature>
<evidence type="ECO:0000256" key="5">
    <source>
        <dbReference type="ARBA" id="ARBA00022840"/>
    </source>
</evidence>
<dbReference type="PROSITE" id="PS51489">
    <property type="entry name" value="BUB1_N"/>
    <property type="match status" value="1"/>
</dbReference>
<feature type="domain" description="BUB1 N-terminal" evidence="9">
    <location>
        <begin position="21"/>
        <end position="213"/>
    </location>
</feature>
<dbReference type="InterPro" id="IPR011009">
    <property type="entry name" value="Kinase-like_dom_sf"/>
</dbReference>
<feature type="compositionally biased region" description="Low complexity" evidence="7">
    <location>
        <begin position="222"/>
        <end position="236"/>
    </location>
</feature>
<evidence type="ECO:0000256" key="7">
    <source>
        <dbReference type="SAM" id="MobiDB-lite"/>
    </source>
</evidence>
<evidence type="ECO:0000259" key="9">
    <source>
        <dbReference type="PROSITE" id="PS51489"/>
    </source>
</evidence>
<feature type="compositionally biased region" description="Low complexity" evidence="7">
    <location>
        <begin position="497"/>
        <end position="514"/>
    </location>
</feature>
<dbReference type="AlphaFoldDB" id="A0A2V0NNQ3"/>
<evidence type="ECO:0000256" key="4">
    <source>
        <dbReference type="ARBA" id="ARBA00022777"/>
    </source>
</evidence>
<dbReference type="EMBL" id="BDRX01000009">
    <property type="protein sequence ID" value="GBF89221.1"/>
    <property type="molecule type" value="Genomic_DNA"/>
</dbReference>
<dbReference type="InterPro" id="IPR013212">
    <property type="entry name" value="Mad3/Bub1_I"/>
</dbReference>
<dbReference type="Gene3D" id="3.30.200.20">
    <property type="entry name" value="Phosphorylase Kinase, domain 1"/>
    <property type="match status" value="1"/>
</dbReference>
<feature type="compositionally biased region" description="Low complexity" evidence="7">
    <location>
        <begin position="380"/>
        <end position="389"/>
    </location>
</feature>
<dbReference type="GO" id="GO:0005634">
    <property type="term" value="C:nucleus"/>
    <property type="evidence" value="ECO:0007669"/>
    <property type="project" value="TreeGrafter"/>
</dbReference>
<feature type="compositionally biased region" description="Low complexity" evidence="7">
    <location>
        <begin position="8"/>
        <end position="20"/>
    </location>
</feature>
<dbReference type="GO" id="GO:0004712">
    <property type="term" value="F:protein serine/threonine/tyrosine kinase activity"/>
    <property type="evidence" value="ECO:0007669"/>
    <property type="project" value="TreeGrafter"/>
</dbReference>
<dbReference type="Pfam" id="PF00069">
    <property type="entry name" value="Pkinase"/>
    <property type="match status" value="1"/>
</dbReference>
<dbReference type="PANTHER" id="PTHR22974:SF21">
    <property type="entry name" value="DUAL SPECIFICITY PROTEIN KINASE TTK"/>
    <property type="match status" value="1"/>
</dbReference>
<feature type="compositionally biased region" description="Low complexity" evidence="7">
    <location>
        <begin position="610"/>
        <end position="629"/>
    </location>
</feature>
<feature type="region of interest" description="Disordered" evidence="7">
    <location>
        <begin position="327"/>
        <end position="406"/>
    </location>
</feature>
<keyword evidence="3 6" id="KW-0547">Nucleotide-binding</keyword>
<keyword evidence="4 10" id="KW-0418">Kinase</keyword>
<evidence type="ECO:0000256" key="6">
    <source>
        <dbReference type="PROSITE-ProRule" id="PRU10141"/>
    </source>
</evidence>
<dbReference type="FunFam" id="3.30.200.20:FF:000131">
    <property type="entry name" value="Dual specificity protein kinase TTK"/>
    <property type="match status" value="1"/>
</dbReference>
<evidence type="ECO:0000256" key="1">
    <source>
        <dbReference type="ARBA" id="ARBA00022527"/>
    </source>
</evidence>
<dbReference type="Gene3D" id="1.25.40.430">
    <property type="match status" value="1"/>
</dbReference>
<feature type="compositionally biased region" description="Gly residues" evidence="7">
    <location>
        <begin position="390"/>
        <end position="402"/>
    </location>
</feature>
<dbReference type="STRING" id="307507.A0A2V0NNQ3"/>
<dbReference type="InterPro" id="IPR000719">
    <property type="entry name" value="Prot_kinase_dom"/>
</dbReference>
<dbReference type="CDD" id="cd14131">
    <property type="entry name" value="PKc_Mps1"/>
    <property type="match status" value="1"/>
</dbReference>
<comment type="caution">
    <text evidence="10">The sequence shown here is derived from an EMBL/GenBank/DDBJ whole genome shotgun (WGS) entry which is preliminary data.</text>
</comment>
<evidence type="ECO:0000313" key="10">
    <source>
        <dbReference type="EMBL" id="GBF89221.1"/>
    </source>
</evidence>
<protein>
    <submittedName>
        <fullName evidence="10">Serine threonine kinase family</fullName>
    </submittedName>
</protein>
<feature type="compositionally biased region" description="Pro residues" evidence="7">
    <location>
        <begin position="763"/>
        <end position="773"/>
    </location>
</feature>
<feature type="binding site" evidence="6">
    <location>
        <position position="882"/>
    </location>
    <ligand>
        <name>ATP</name>
        <dbReference type="ChEBI" id="CHEBI:30616"/>
    </ligand>
</feature>
<dbReference type="InterPro" id="IPR027084">
    <property type="entry name" value="Mps1_cat"/>
</dbReference>
<dbReference type="Proteomes" id="UP000247498">
    <property type="component" value="Unassembled WGS sequence"/>
</dbReference>
<feature type="compositionally biased region" description="Low complexity" evidence="7">
    <location>
        <begin position="799"/>
        <end position="824"/>
    </location>
</feature>
<dbReference type="GO" id="GO:0034501">
    <property type="term" value="P:protein localization to kinetochore"/>
    <property type="evidence" value="ECO:0007669"/>
    <property type="project" value="TreeGrafter"/>
</dbReference>
<reference evidence="10 11" key="1">
    <citation type="journal article" date="2018" name="Sci. Rep.">
        <title>Raphidocelis subcapitata (=Pseudokirchneriella subcapitata) provides an insight into genome evolution and environmental adaptations in the Sphaeropleales.</title>
        <authorList>
            <person name="Suzuki S."/>
            <person name="Yamaguchi H."/>
            <person name="Nakajima N."/>
            <person name="Kawachi M."/>
        </authorList>
    </citation>
    <scope>NUCLEOTIDE SEQUENCE [LARGE SCALE GENOMIC DNA]</scope>
    <source>
        <strain evidence="10 11">NIES-35</strain>
    </source>
</reference>
<feature type="compositionally biased region" description="Low complexity" evidence="7">
    <location>
        <begin position="707"/>
        <end position="732"/>
    </location>
</feature>
<evidence type="ECO:0000256" key="2">
    <source>
        <dbReference type="ARBA" id="ARBA00022679"/>
    </source>
</evidence>
<organism evidence="10 11">
    <name type="scientific">Raphidocelis subcapitata</name>
    <dbReference type="NCBI Taxonomy" id="307507"/>
    <lineage>
        <taxon>Eukaryota</taxon>
        <taxon>Viridiplantae</taxon>
        <taxon>Chlorophyta</taxon>
        <taxon>core chlorophytes</taxon>
        <taxon>Chlorophyceae</taxon>
        <taxon>CS clade</taxon>
        <taxon>Sphaeropleales</taxon>
        <taxon>Selenastraceae</taxon>
        <taxon>Raphidocelis</taxon>
    </lineage>
</organism>
<dbReference type="GO" id="GO:0004674">
    <property type="term" value="F:protein serine/threonine kinase activity"/>
    <property type="evidence" value="ECO:0007669"/>
    <property type="project" value="UniProtKB-KW"/>
</dbReference>
<dbReference type="Pfam" id="PF08311">
    <property type="entry name" value="Mad3_BUB1_I"/>
    <property type="match status" value="1"/>
</dbReference>
<dbReference type="SMART" id="SM00220">
    <property type="entry name" value="S_TKc"/>
    <property type="match status" value="1"/>
</dbReference>
<dbReference type="GO" id="GO:0007094">
    <property type="term" value="P:mitotic spindle assembly checkpoint signaling"/>
    <property type="evidence" value="ECO:0007669"/>
    <property type="project" value="TreeGrafter"/>
</dbReference>
<proteinExistence type="predicted"/>
<dbReference type="GO" id="GO:0000776">
    <property type="term" value="C:kinetochore"/>
    <property type="evidence" value="ECO:0007669"/>
    <property type="project" value="TreeGrafter"/>
</dbReference>
<keyword evidence="5 6" id="KW-0067">ATP-binding</keyword>
<dbReference type="Gene3D" id="1.10.510.10">
    <property type="entry name" value="Transferase(Phosphotransferase) domain 1"/>
    <property type="match status" value="1"/>
</dbReference>
<dbReference type="FunFam" id="1.10.510.10:FF:000224">
    <property type="entry name" value="serine/threonine-protein kinase mph1 isoform X1"/>
    <property type="match status" value="1"/>
</dbReference>
<feature type="compositionally biased region" description="Low complexity" evidence="7">
    <location>
        <begin position="745"/>
        <end position="762"/>
    </location>
</feature>
<dbReference type="SUPFAM" id="SSF56112">
    <property type="entry name" value="Protein kinase-like (PK-like)"/>
    <property type="match status" value="1"/>
</dbReference>
<feature type="compositionally biased region" description="Pro residues" evidence="7">
    <location>
        <begin position="733"/>
        <end position="744"/>
    </location>
</feature>
<dbReference type="PROSITE" id="PS00108">
    <property type="entry name" value="PROTEIN_KINASE_ST"/>
    <property type="match status" value="1"/>
</dbReference>
<sequence length="1200" mass="122339">MQAQQRDAPPGGAPASPTPSWVADLEAYLGSNPGAPCADPAARRDAVAALKAAPASPDAWLAFLSAEESGGGGLTGAICGGGTAQLAGAGGISLYHLYFWATQLVPRAKNQHRDEYVRLWLGYARQQWARSPDDARDTFKTLRNSSIGAASAALYSEWAGLEYAAGNVSRALGILAKGFKEGAQPTSTLERLKAEMQSGTFDLKQQQFTETITVRFGSQSQPGAAVHAHGGAHPATTPAPPPRWPAGAPLSAAPLSAAPPSAAPFSAVATGAGGAGAAASAVRRGAGDVPPWTLGLDASLAATPAPRAAPAISGAVSVVSCAAASSAPAPSATSQGIGGGGGGNLTVHSGSTRSTLSGASLALGSAGRSSHRAGDGPLCSAAAGERSSGSSGGERGGGGGSRGAAAAAAEEDTISCGAEGRRVQEAAAPAPASARAAACPSAAHPALSATAAPGHATGANTTGTIGMKRFGFKSRALRIGGSAEPPAPHEAQHRASAEQQRASEAQAAAEPAAPRLPAAAALATAAAAAASLDRGSGEDSPPLLMGRLAAKLVPGRGTPSHGARRTSGEGDGANRLATPEDCAAAAAGPGVICSQRSTPPEGCLPSSLDTTPIGAIPGVPTPPAAAGASERGRGEMDAHQPGCKAPAAAAPAGASAAPPAAAMPPPRAADAAEAAQRQQARQPLRPVLQPVDPAAAAERQQRPSGDAAKTQPKPAQPLPAAAGAGHQQQQEQRPPPAAVAPLQPPVQQRQSLQAQQAAQQQAPAPPRPQPQQVPPSQQGQPRQPQQQQQQRQPQPPAQQQPQQQQGQQQQVQQQQPQQQGQQPAAPAPAPAPAAAVQRRAREDAHTVYVQGVRYTKLECVGRGGSSKVFKVMGPNCRIFALKRIRLQGRDAEAAAGFVDEINLLHSLKGRPNIIQLIDAQVFTEEGLVYMVQEYGEIDLARLLAKHEATRRQASGAAPSSGAAPAAGAGIDENFIRLYWQQMLQAVAIVHEMRIVHSDLKPANYLLVEGQLKLIDFGIAKAIGGDTTSIARESQVGTLNYMSPEAILGGSNNILGAEPMKVGRPSDIWSLGCILYQMVFGRTPFADLPFIPKMHAICDPRHAIQYPPCSNPDVVDVIRRCLDRDPRTRITMQELLDHPFLHPNRPRAAPPAALSTDHIRALLEQAAKAGASGSVDIEALTRQLMGQLGTAAGGGSGGGGS</sequence>
<feature type="domain" description="Protein kinase" evidence="8">
    <location>
        <begin position="854"/>
        <end position="1140"/>
    </location>
</feature>
<name>A0A2V0NNQ3_9CHLO</name>
<feature type="region of interest" description="Disordered" evidence="7">
    <location>
        <begin position="553"/>
        <end position="574"/>
    </location>
</feature>
<evidence type="ECO:0000256" key="3">
    <source>
        <dbReference type="ARBA" id="ARBA00022741"/>
    </source>
</evidence>
<dbReference type="InParanoid" id="A0A2V0NNQ3"/>
<dbReference type="GO" id="GO:0033316">
    <property type="term" value="P:meiotic spindle assembly checkpoint signaling"/>
    <property type="evidence" value="ECO:0007669"/>
    <property type="project" value="TreeGrafter"/>
</dbReference>
<dbReference type="GO" id="GO:0005524">
    <property type="term" value="F:ATP binding"/>
    <property type="evidence" value="ECO:0007669"/>
    <property type="project" value="UniProtKB-UniRule"/>
</dbReference>
<feature type="region of interest" description="Disordered" evidence="7">
    <location>
        <begin position="222"/>
        <end position="252"/>
    </location>
</feature>
<dbReference type="PROSITE" id="PS00107">
    <property type="entry name" value="PROTEIN_KINASE_ATP"/>
    <property type="match status" value="1"/>
</dbReference>
<dbReference type="OrthoDB" id="20524at2759"/>
<keyword evidence="1" id="KW-0723">Serine/threonine-protein kinase</keyword>
<dbReference type="SMART" id="SM00777">
    <property type="entry name" value="Mad3_BUB1_I"/>
    <property type="match status" value="1"/>
</dbReference>